<dbReference type="Gene3D" id="1.25.40.70">
    <property type="entry name" value="Phosphatidylinositol 3-kinase, accessory domain (PIK)"/>
    <property type="match status" value="1"/>
</dbReference>
<dbReference type="Proteomes" id="UP000681967">
    <property type="component" value="Unassembled WGS sequence"/>
</dbReference>
<proteinExistence type="predicted"/>
<evidence type="ECO:0000313" key="3">
    <source>
        <dbReference type="Proteomes" id="UP000681720"/>
    </source>
</evidence>
<organism evidence="1 3">
    <name type="scientific">Rotaria magnacalcarata</name>
    <dbReference type="NCBI Taxonomy" id="392030"/>
    <lineage>
        <taxon>Eukaryota</taxon>
        <taxon>Metazoa</taxon>
        <taxon>Spiralia</taxon>
        <taxon>Gnathifera</taxon>
        <taxon>Rotifera</taxon>
        <taxon>Eurotatoria</taxon>
        <taxon>Bdelloidea</taxon>
        <taxon>Philodinida</taxon>
        <taxon>Philodinidae</taxon>
        <taxon>Rotaria</taxon>
    </lineage>
</organism>
<dbReference type="InterPro" id="IPR042236">
    <property type="entry name" value="PI3K_accessory_sf"/>
</dbReference>
<feature type="non-terminal residue" evidence="1">
    <location>
        <position position="52"/>
    </location>
</feature>
<comment type="caution">
    <text evidence="1">The sequence shown here is derived from an EMBL/GenBank/DDBJ whole genome shotgun (WGS) entry which is preliminary data.</text>
</comment>
<sequence>SSNGTYENFANAVGQSDSTCSDQTKLSTSEVDLATFLIQRACEKPTIANYLF</sequence>
<dbReference type="EMBL" id="CAJOBH010122224">
    <property type="protein sequence ID" value="CAF4717070.1"/>
    <property type="molecule type" value="Genomic_DNA"/>
</dbReference>
<name>A0A8S2YYL9_9BILA</name>
<evidence type="ECO:0000313" key="2">
    <source>
        <dbReference type="EMBL" id="CAF4717070.1"/>
    </source>
</evidence>
<accession>A0A8S2YYL9</accession>
<dbReference type="Proteomes" id="UP000681720">
    <property type="component" value="Unassembled WGS sequence"/>
</dbReference>
<feature type="non-terminal residue" evidence="1">
    <location>
        <position position="1"/>
    </location>
</feature>
<dbReference type="EMBL" id="CAJOBJ010100678">
    <property type="protein sequence ID" value="CAF4586064.1"/>
    <property type="molecule type" value="Genomic_DNA"/>
</dbReference>
<reference evidence="1" key="1">
    <citation type="submission" date="2021-02" db="EMBL/GenBank/DDBJ databases">
        <authorList>
            <person name="Nowell W R."/>
        </authorList>
    </citation>
    <scope>NUCLEOTIDE SEQUENCE</scope>
</reference>
<protein>
    <submittedName>
        <fullName evidence="1">Uncharacterized protein</fullName>
    </submittedName>
</protein>
<gene>
    <name evidence="2" type="ORF">BYL167_LOCUS44722</name>
    <name evidence="1" type="ORF">GIL414_LOCUS38288</name>
</gene>
<dbReference type="AlphaFoldDB" id="A0A8S2YYL9"/>
<evidence type="ECO:0000313" key="1">
    <source>
        <dbReference type="EMBL" id="CAF4586064.1"/>
    </source>
</evidence>